<dbReference type="PANTHER" id="PTHR33775:SF1">
    <property type="entry name" value="PROLINE-RICH BASIC PROTEIN 1"/>
    <property type="match status" value="1"/>
</dbReference>
<dbReference type="FunCoup" id="A0A6I8PD81">
    <property type="interactions" value="101"/>
</dbReference>
<feature type="compositionally biased region" description="Basic and acidic residues" evidence="1">
    <location>
        <begin position="320"/>
        <end position="330"/>
    </location>
</feature>
<evidence type="ECO:0000256" key="1">
    <source>
        <dbReference type="SAM" id="MobiDB-lite"/>
    </source>
</evidence>
<dbReference type="GeneTree" id="ENSGT00730000111496"/>
<feature type="compositionally biased region" description="Pro residues" evidence="1">
    <location>
        <begin position="590"/>
        <end position="600"/>
    </location>
</feature>
<feature type="region of interest" description="Disordered" evidence="1">
    <location>
        <begin position="266"/>
        <end position="668"/>
    </location>
</feature>
<accession>A0A6I8PD81</accession>
<feature type="compositionally biased region" description="Gly residues" evidence="1">
    <location>
        <begin position="36"/>
        <end position="52"/>
    </location>
</feature>
<feature type="compositionally biased region" description="Low complexity" evidence="1">
    <location>
        <begin position="642"/>
        <end position="654"/>
    </location>
</feature>
<feature type="compositionally biased region" description="Basic and acidic residues" evidence="1">
    <location>
        <begin position="219"/>
        <end position="228"/>
    </location>
</feature>
<gene>
    <name evidence="3" type="primary">PROB1</name>
</gene>
<dbReference type="Ensembl" id="ENSOANT00000055698.1">
    <property type="protein sequence ID" value="ENSOANP00000050138.1"/>
    <property type="gene ID" value="ENSOANG00000047649.1"/>
</dbReference>
<evidence type="ECO:0000313" key="4">
    <source>
        <dbReference type="Proteomes" id="UP000002279"/>
    </source>
</evidence>
<dbReference type="InterPro" id="IPR052303">
    <property type="entry name" value="CEFIP"/>
</dbReference>
<protein>
    <recommendedName>
        <fullName evidence="2">DUF4585 domain-containing protein</fullName>
    </recommendedName>
</protein>
<dbReference type="Pfam" id="PF15232">
    <property type="entry name" value="DUF4585"/>
    <property type="match status" value="1"/>
</dbReference>
<feature type="compositionally biased region" description="Low complexity" evidence="1">
    <location>
        <begin position="601"/>
        <end position="613"/>
    </location>
</feature>
<feature type="region of interest" description="Disordered" evidence="1">
    <location>
        <begin position="1"/>
        <end position="249"/>
    </location>
</feature>
<feature type="compositionally biased region" description="Low complexity" evidence="1">
    <location>
        <begin position="231"/>
        <end position="241"/>
    </location>
</feature>
<dbReference type="Proteomes" id="UP000002279">
    <property type="component" value="Chromosome X2"/>
</dbReference>
<feature type="domain" description="DUF4585" evidence="2">
    <location>
        <begin position="658"/>
        <end position="725"/>
    </location>
</feature>
<feature type="compositionally biased region" description="Pro residues" evidence="1">
    <location>
        <begin position="394"/>
        <end position="421"/>
    </location>
</feature>
<dbReference type="OMA" id="AQFECVE"/>
<keyword evidence="4" id="KW-1185">Reference proteome</keyword>
<feature type="compositionally biased region" description="Pro residues" evidence="1">
    <location>
        <begin position="148"/>
        <end position="157"/>
    </location>
</feature>
<reference evidence="3" key="3">
    <citation type="submission" date="2025-09" db="UniProtKB">
        <authorList>
            <consortium name="Ensembl"/>
        </authorList>
    </citation>
    <scope>IDENTIFICATION</scope>
    <source>
        <strain evidence="3">Glennie</strain>
    </source>
</reference>
<organism evidence="3 4">
    <name type="scientific">Ornithorhynchus anatinus</name>
    <name type="common">Duckbill platypus</name>
    <dbReference type="NCBI Taxonomy" id="9258"/>
    <lineage>
        <taxon>Eukaryota</taxon>
        <taxon>Metazoa</taxon>
        <taxon>Chordata</taxon>
        <taxon>Craniata</taxon>
        <taxon>Vertebrata</taxon>
        <taxon>Euteleostomi</taxon>
        <taxon>Mammalia</taxon>
        <taxon>Monotremata</taxon>
        <taxon>Ornithorhynchidae</taxon>
        <taxon>Ornithorhynchus</taxon>
    </lineage>
</organism>
<evidence type="ECO:0000313" key="3">
    <source>
        <dbReference type="Ensembl" id="ENSOANP00000050138.1"/>
    </source>
</evidence>
<reference evidence="3 4" key="1">
    <citation type="journal article" date="2008" name="Nature">
        <title>Genome analysis of the platypus reveals unique signatures of evolution.</title>
        <authorList>
            <person name="Warren W.C."/>
            <person name="Hillier L.W."/>
            <person name="Marshall Graves J.A."/>
            <person name="Birney E."/>
            <person name="Ponting C.P."/>
            <person name="Grutzner F."/>
            <person name="Belov K."/>
            <person name="Miller W."/>
            <person name="Clarke L."/>
            <person name="Chinwalla A.T."/>
            <person name="Yang S.P."/>
            <person name="Heger A."/>
            <person name="Locke D.P."/>
            <person name="Miethke P."/>
            <person name="Waters P.D."/>
            <person name="Veyrunes F."/>
            <person name="Fulton L."/>
            <person name="Fulton B."/>
            <person name="Graves T."/>
            <person name="Wallis J."/>
            <person name="Puente X.S."/>
            <person name="Lopez-Otin C."/>
            <person name="Ordonez G.R."/>
            <person name="Eichler E.E."/>
            <person name="Chen L."/>
            <person name="Cheng Z."/>
            <person name="Deakin J.E."/>
            <person name="Alsop A."/>
            <person name="Thompson K."/>
            <person name="Kirby P."/>
            <person name="Papenfuss A.T."/>
            <person name="Wakefield M.J."/>
            <person name="Olender T."/>
            <person name="Lancet D."/>
            <person name="Huttley G.A."/>
            <person name="Smit A.F."/>
            <person name="Pask A."/>
            <person name="Temple-Smith P."/>
            <person name="Batzer M.A."/>
            <person name="Walker J.A."/>
            <person name="Konkel M.K."/>
            <person name="Harris R.S."/>
            <person name="Whittington C.M."/>
            <person name="Wong E.S."/>
            <person name="Gemmell N.J."/>
            <person name="Buschiazzo E."/>
            <person name="Vargas Jentzsch I.M."/>
            <person name="Merkel A."/>
            <person name="Schmitz J."/>
            <person name="Zemann A."/>
            <person name="Churakov G."/>
            <person name="Kriegs J.O."/>
            <person name="Brosius J."/>
            <person name="Murchison E.P."/>
            <person name="Sachidanandam R."/>
            <person name="Smith C."/>
            <person name="Hannon G.J."/>
            <person name="Tsend-Ayush E."/>
            <person name="McMillan D."/>
            <person name="Attenborough R."/>
            <person name="Rens W."/>
            <person name="Ferguson-Smith M."/>
            <person name="Lefevre C.M."/>
            <person name="Sharp J.A."/>
            <person name="Nicholas K.R."/>
            <person name="Ray D.A."/>
            <person name="Kube M."/>
            <person name="Reinhardt R."/>
            <person name="Pringle T.H."/>
            <person name="Taylor J."/>
            <person name="Jones R.C."/>
            <person name="Nixon B."/>
            <person name="Dacheux J.L."/>
            <person name="Niwa H."/>
            <person name="Sekita Y."/>
            <person name="Huang X."/>
            <person name="Stark A."/>
            <person name="Kheradpour P."/>
            <person name="Kellis M."/>
            <person name="Flicek P."/>
            <person name="Chen Y."/>
            <person name="Webber C."/>
            <person name="Hardison R."/>
            <person name="Nelson J."/>
            <person name="Hallsworth-Pepin K."/>
            <person name="Delehaunty K."/>
            <person name="Markovic C."/>
            <person name="Minx P."/>
            <person name="Feng Y."/>
            <person name="Kremitzki C."/>
            <person name="Mitreva M."/>
            <person name="Glasscock J."/>
            <person name="Wylie T."/>
            <person name="Wohldmann P."/>
            <person name="Thiru P."/>
            <person name="Nhan M.N."/>
            <person name="Pohl C.S."/>
            <person name="Smith S.M."/>
            <person name="Hou S."/>
            <person name="Nefedov M."/>
            <person name="de Jong P.J."/>
            <person name="Renfree M.B."/>
            <person name="Mardis E.R."/>
            <person name="Wilson R.K."/>
        </authorList>
    </citation>
    <scope>NUCLEOTIDE SEQUENCE [LARGE SCALE GENOMIC DNA]</scope>
    <source>
        <strain evidence="3 4">Glennie</strain>
    </source>
</reference>
<feature type="compositionally biased region" description="Pro residues" evidence="1">
    <location>
        <begin position="560"/>
        <end position="581"/>
    </location>
</feature>
<proteinExistence type="predicted"/>
<feature type="compositionally biased region" description="Pro residues" evidence="1">
    <location>
        <begin position="617"/>
        <end position="641"/>
    </location>
</feature>
<evidence type="ECO:0000259" key="2">
    <source>
        <dbReference type="Pfam" id="PF15232"/>
    </source>
</evidence>
<sequence length="814" mass="82621">MLAAAGPTPGVPPAPTPRRDSSGSSGSYHTAPGSPEPGGRGGPRAGAAGGGGRTRRPPGAPGAVPEAQPLLSVSAQNSRRGRPGSGFGPRPGPRPPRVRTLPSGEMEVIFSPGPLGGPPGRPRGGPDPSGGPAARRPRGLRLDVRDPGPAPPSPGSSPAPSDGGGNDDDDDDDDDGGPGRSAAYLDPRASPPAPPPGPRFECVEVALEDEAPPRTVPKRQIELREKPRAPGPAAGRGPLLRTGSLDESLSRLRAASCLVQTALARRLRADRTPAGERPPGAPAETPGGTPEGPRRQGPAPARPGRPRGPDASGGPGPRPGPRERALRRDGPAPGSEPPGPVSSSVFLPSEAAPPDPPRRGPRRAPGSEAAPRPPPRPRDVRKLLKNTYALSFRPPAPAAPPGEPEAPPPEVGRPSPPPPPRFTSTLIRDFLPVVPHPWDGPGPLSSGDSSSSGPSSPDGSSPGRPPPKVYGDGEPPRRKAENITAKPYARSEIRLPGAFPPARPGDPSRAPRAEEPGPPDGSPDESRGPPGHGSPGPASPAPAADREAPTPLRAEAGDPSGPPSAGPSPGPPAGEPGPPRARVPERHGHPAPPGRPPPPRAAVQPAVPSGPSEARPPEPARPAAPPPRAASAPPPVRPGDPAPRAGGLPGRTRGPPGPPPTAPGKVLLDPESGRYYYVESPRQPRVKLLFDPESGQYLEVLLPAPPPSPPAPRARLYPPPAPYPAPLALGPAFFSVPYAHCPTLSLPPSPGTLPPRSADLFATPVPAAKLPWGLPGLDPAPLEGLYYLPAGSPAPSPPGGLTPALAHKGSPFRV</sequence>
<feature type="compositionally biased region" description="Low complexity" evidence="1">
    <location>
        <begin position="275"/>
        <end position="288"/>
    </location>
</feature>
<name>A0A6I8PD81_ORNAN</name>
<dbReference type="Bgee" id="ENSOANG00000047649">
    <property type="expression patterns" value="Expressed in heart and 1 other cell type or tissue"/>
</dbReference>
<dbReference type="AlphaFoldDB" id="A0A6I8PD81"/>
<dbReference type="InterPro" id="IPR027838">
    <property type="entry name" value="DUF4585"/>
</dbReference>
<dbReference type="PANTHER" id="PTHR33775">
    <property type="entry name" value="CARDIAC-ENRICHED FHL2-INTERACTING PROTEIN-RELATED"/>
    <property type="match status" value="1"/>
</dbReference>
<feature type="compositionally biased region" description="Pro residues" evidence="1">
    <location>
        <begin position="189"/>
        <end position="198"/>
    </location>
</feature>
<reference evidence="3" key="2">
    <citation type="submission" date="2025-08" db="UniProtKB">
        <authorList>
            <consortium name="Ensembl"/>
        </authorList>
    </citation>
    <scope>IDENTIFICATION</scope>
    <source>
        <strain evidence="3">Glennie</strain>
    </source>
</reference>
<feature type="compositionally biased region" description="Acidic residues" evidence="1">
    <location>
        <begin position="165"/>
        <end position="176"/>
    </location>
</feature>
<feature type="compositionally biased region" description="Low complexity" evidence="1">
    <location>
        <begin position="441"/>
        <end position="462"/>
    </location>
</feature>
<dbReference type="InParanoid" id="A0A6I8PD81"/>